<accession>A0ACB8U147</accession>
<evidence type="ECO:0000313" key="1">
    <source>
        <dbReference type="EMBL" id="KAI0088011.1"/>
    </source>
</evidence>
<dbReference type="Proteomes" id="UP001055072">
    <property type="component" value="Unassembled WGS sequence"/>
</dbReference>
<proteinExistence type="predicted"/>
<protein>
    <submittedName>
        <fullName evidence="1">Uncharacterized protein</fullName>
    </submittedName>
</protein>
<evidence type="ECO:0000313" key="2">
    <source>
        <dbReference type="Proteomes" id="UP001055072"/>
    </source>
</evidence>
<keyword evidence="2" id="KW-1185">Reference proteome</keyword>
<comment type="caution">
    <text evidence="1">The sequence shown here is derived from an EMBL/GenBank/DDBJ whole genome shotgun (WGS) entry which is preliminary data.</text>
</comment>
<reference evidence="1" key="1">
    <citation type="journal article" date="2021" name="Environ. Microbiol.">
        <title>Gene family expansions and transcriptome signatures uncover fungal adaptations to wood decay.</title>
        <authorList>
            <person name="Hage H."/>
            <person name="Miyauchi S."/>
            <person name="Viragh M."/>
            <person name="Drula E."/>
            <person name="Min B."/>
            <person name="Chaduli D."/>
            <person name="Navarro D."/>
            <person name="Favel A."/>
            <person name="Norest M."/>
            <person name="Lesage-Meessen L."/>
            <person name="Balint B."/>
            <person name="Merenyi Z."/>
            <person name="de Eugenio L."/>
            <person name="Morin E."/>
            <person name="Martinez A.T."/>
            <person name="Baldrian P."/>
            <person name="Stursova M."/>
            <person name="Martinez M.J."/>
            <person name="Novotny C."/>
            <person name="Magnuson J.K."/>
            <person name="Spatafora J.W."/>
            <person name="Maurice S."/>
            <person name="Pangilinan J."/>
            <person name="Andreopoulos W."/>
            <person name="LaButti K."/>
            <person name="Hundley H."/>
            <person name="Na H."/>
            <person name="Kuo A."/>
            <person name="Barry K."/>
            <person name="Lipzen A."/>
            <person name="Henrissat B."/>
            <person name="Riley R."/>
            <person name="Ahrendt S."/>
            <person name="Nagy L.G."/>
            <person name="Grigoriev I.V."/>
            <person name="Martin F."/>
            <person name="Rosso M.N."/>
        </authorList>
    </citation>
    <scope>NUCLEOTIDE SEQUENCE</scope>
    <source>
        <strain evidence="1">CBS 384.51</strain>
    </source>
</reference>
<sequence length="477" mass="53754">MNDDCWLEVINVLALSPSTRDMWHLMQVCRILYTLGMPILVRLWSNGLSSESRYDPECVDRFCKFMLSGDGERLKQLRKFDVADIVGSHMWDRPLLFRVVDNATSLEELEMDGDLFFAYVQAFDTPRHFEHLAVLTVRSANDIGDALGRVRAPLARLTLDFDDVDDELEDEDEELPDCVSLILPFRDTLTELNVINGWLDNALDTVTFNRLTCLQLENTFIPPVGQLAHAFPNLKQLEAIFCFGDEEDDEFRASNEDSQAEGDTWHHLDVVSVHRPGFLYGLALTCTARCMAFEYVDGPEEVDLAASLLSIMHPKCLRVGSRSVQTLAGIFTPLAGVASGISELHVLVDMTHEGGRSSVLTDIAIDSVVFACATLHLTHFMLTVFAPQVRDNLPLTDLGRYISTYNLSELAHRLMVTVPTLEFMRLCFTRQHRAYWQVTEVADGPRQLQSISKAHGDSITRSIFPIASRAEAEFFKD</sequence>
<organism evidence="1 2">
    <name type="scientific">Irpex rosettiformis</name>
    <dbReference type="NCBI Taxonomy" id="378272"/>
    <lineage>
        <taxon>Eukaryota</taxon>
        <taxon>Fungi</taxon>
        <taxon>Dikarya</taxon>
        <taxon>Basidiomycota</taxon>
        <taxon>Agaricomycotina</taxon>
        <taxon>Agaricomycetes</taxon>
        <taxon>Polyporales</taxon>
        <taxon>Irpicaceae</taxon>
        <taxon>Irpex</taxon>
    </lineage>
</organism>
<name>A0ACB8U147_9APHY</name>
<dbReference type="EMBL" id="MU274915">
    <property type="protein sequence ID" value="KAI0088011.1"/>
    <property type="molecule type" value="Genomic_DNA"/>
</dbReference>
<gene>
    <name evidence="1" type="ORF">BDY19DRAFT_204569</name>
</gene>